<evidence type="ECO:0000313" key="3">
    <source>
        <dbReference type="Proteomes" id="UP000535543"/>
    </source>
</evidence>
<reference evidence="2 3" key="1">
    <citation type="submission" date="2019-05" db="EMBL/GenBank/DDBJ databases">
        <authorList>
            <person name="Lee S.D."/>
        </authorList>
    </citation>
    <scope>NUCLEOTIDE SEQUENCE [LARGE SCALE GENOMIC DNA]</scope>
    <source>
        <strain evidence="2 3">YC2-7</strain>
    </source>
</reference>
<feature type="transmembrane region" description="Helical" evidence="1">
    <location>
        <begin position="14"/>
        <end position="32"/>
    </location>
</feature>
<evidence type="ECO:0000256" key="1">
    <source>
        <dbReference type="SAM" id="Phobius"/>
    </source>
</evidence>
<gene>
    <name evidence="2" type="ORF">FGL95_19340</name>
</gene>
<feature type="transmembrane region" description="Helical" evidence="1">
    <location>
        <begin position="73"/>
        <end position="97"/>
    </location>
</feature>
<keyword evidence="3" id="KW-1185">Reference proteome</keyword>
<reference evidence="2 3" key="2">
    <citation type="submission" date="2020-06" db="EMBL/GenBank/DDBJ databases">
        <title>Antribacter stalactiti gen. nov., sp. nov., a new member of the family Nacardiaceae isolated from a cave.</title>
        <authorList>
            <person name="Kim I.S."/>
        </authorList>
    </citation>
    <scope>NUCLEOTIDE SEQUENCE [LARGE SCALE GENOMIC DNA]</scope>
    <source>
        <strain evidence="2 3">YC2-7</strain>
    </source>
</reference>
<sequence>MTLTQTLPRVWPDVLLRAGISASLAISGYVHYDLYRGGYRYIHMIGPSFLVQAAASFAIAVLLLLGGPFTLRIAGAAIAGGALVAFALSRTVGIFGFTEIGWEPAPKAAISVIAEIVTVALVVVSIVHRLWLLRSRREVA</sequence>
<keyword evidence="1" id="KW-1133">Transmembrane helix</keyword>
<feature type="transmembrane region" description="Helical" evidence="1">
    <location>
        <begin position="109"/>
        <end position="132"/>
    </location>
</feature>
<proteinExistence type="predicted"/>
<comment type="caution">
    <text evidence="2">The sequence shown here is derived from an EMBL/GenBank/DDBJ whole genome shotgun (WGS) entry which is preliminary data.</text>
</comment>
<accession>A0A848KEE5</accession>
<dbReference type="AlphaFoldDB" id="A0A848KEE5"/>
<organism evidence="2 3">
    <name type="scientific">Antrihabitans stalactiti</name>
    <dbReference type="NCBI Taxonomy" id="2584121"/>
    <lineage>
        <taxon>Bacteria</taxon>
        <taxon>Bacillati</taxon>
        <taxon>Actinomycetota</taxon>
        <taxon>Actinomycetes</taxon>
        <taxon>Mycobacteriales</taxon>
        <taxon>Nocardiaceae</taxon>
        <taxon>Antrihabitans</taxon>
    </lineage>
</organism>
<keyword evidence="1" id="KW-0472">Membrane</keyword>
<name>A0A848KEE5_9NOCA</name>
<evidence type="ECO:0000313" key="2">
    <source>
        <dbReference type="EMBL" id="NMN97195.1"/>
    </source>
</evidence>
<keyword evidence="1" id="KW-0812">Transmembrane</keyword>
<dbReference type="RefSeq" id="WP_169589903.1">
    <property type="nucleotide sequence ID" value="NZ_VCQU01000007.1"/>
</dbReference>
<dbReference type="Proteomes" id="UP000535543">
    <property type="component" value="Unassembled WGS sequence"/>
</dbReference>
<dbReference type="EMBL" id="VCQU01000007">
    <property type="protein sequence ID" value="NMN97195.1"/>
    <property type="molecule type" value="Genomic_DNA"/>
</dbReference>
<protein>
    <submittedName>
        <fullName evidence="2">Uncharacterized protein</fullName>
    </submittedName>
</protein>
<feature type="transmembrane region" description="Helical" evidence="1">
    <location>
        <begin position="44"/>
        <end position="66"/>
    </location>
</feature>